<accession>A0ABV2HCX1</accession>
<sequence>MSAYLIVDLDIHDMKSIEDYRSKALPLVAKAGGKLIAIDESPLELEGWTATNMLIIEFPDKDSIRQLFASPEYAPLAAQRQAAAASRIVAINGV</sequence>
<dbReference type="InterPro" id="IPR010753">
    <property type="entry name" value="DUF1330"/>
</dbReference>
<dbReference type="Pfam" id="PF07045">
    <property type="entry name" value="DUF1330"/>
    <property type="match status" value="1"/>
</dbReference>
<keyword evidence="3" id="KW-1185">Reference proteome</keyword>
<dbReference type="SUPFAM" id="SSF54909">
    <property type="entry name" value="Dimeric alpha+beta barrel"/>
    <property type="match status" value="1"/>
</dbReference>
<evidence type="ECO:0000313" key="3">
    <source>
        <dbReference type="Proteomes" id="UP001549031"/>
    </source>
</evidence>
<proteinExistence type="predicted"/>
<evidence type="ECO:0000259" key="1">
    <source>
        <dbReference type="Pfam" id="PF07045"/>
    </source>
</evidence>
<dbReference type="Proteomes" id="UP001549031">
    <property type="component" value="Unassembled WGS sequence"/>
</dbReference>
<dbReference type="Gene3D" id="3.30.70.100">
    <property type="match status" value="1"/>
</dbReference>
<evidence type="ECO:0000313" key="2">
    <source>
        <dbReference type="EMBL" id="MET3588406.1"/>
    </source>
</evidence>
<reference evidence="2 3" key="1">
    <citation type="submission" date="2024-06" db="EMBL/GenBank/DDBJ databases">
        <title>Genomic Encyclopedia of Type Strains, Phase IV (KMG-IV): sequencing the most valuable type-strain genomes for metagenomic binning, comparative biology and taxonomic classification.</title>
        <authorList>
            <person name="Goeker M."/>
        </authorList>
    </citation>
    <scope>NUCLEOTIDE SEQUENCE [LARGE SCALE GENOMIC DNA]</scope>
    <source>
        <strain evidence="2 3">DSM 105042</strain>
    </source>
</reference>
<organism evidence="2 3">
    <name type="scientific">Pseudorhizobium tarimense</name>
    <dbReference type="NCBI Taxonomy" id="1079109"/>
    <lineage>
        <taxon>Bacteria</taxon>
        <taxon>Pseudomonadati</taxon>
        <taxon>Pseudomonadota</taxon>
        <taxon>Alphaproteobacteria</taxon>
        <taxon>Hyphomicrobiales</taxon>
        <taxon>Rhizobiaceae</taxon>
        <taxon>Rhizobium/Agrobacterium group</taxon>
        <taxon>Pseudorhizobium</taxon>
    </lineage>
</organism>
<dbReference type="PANTHER" id="PTHR41521">
    <property type="match status" value="1"/>
</dbReference>
<dbReference type="InterPro" id="IPR011008">
    <property type="entry name" value="Dimeric_a/b-barrel"/>
</dbReference>
<dbReference type="RefSeq" id="WP_247246120.1">
    <property type="nucleotide sequence ID" value="NZ_JALJRA010000025.1"/>
</dbReference>
<comment type="caution">
    <text evidence="2">The sequence shown here is derived from an EMBL/GenBank/DDBJ whole genome shotgun (WGS) entry which is preliminary data.</text>
</comment>
<name>A0ABV2HCX1_9HYPH</name>
<dbReference type="PANTHER" id="PTHR41521:SF4">
    <property type="entry name" value="BLR0684 PROTEIN"/>
    <property type="match status" value="1"/>
</dbReference>
<feature type="domain" description="DUF1330" evidence="1">
    <location>
        <begin position="2"/>
        <end position="94"/>
    </location>
</feature>
<gene>
    <name evidence="2" type="ORF">ABID21_004542</name>
</gene>
<protein>
    <submittedName>
        <fullName evidence="2">Uncharacterized protein (DUF1330 family)</fullName>
    </submittedName>
</protein>
<dbReference type="EMBL" id="JBEPLJ010000024">
    <property type="protein sequence ID" value="MET3588406.1"/>
    <property type="molecule type" value="Genomic_DNA"/>
</dbReference>